<feature type="transmembrane region" description="Helical" evidence="1">
    <location>
        <begin position="51"/>
        <end position="72"/>
    </location>
</feature>
<evidence type="ECO:0000313" key="2">
    <source>
        <dbReference type="EMBL" id="VIO62807.1"/>
    </source>
</evidence>
<name>A0A4E9EI64_GIBZA</name>
<organism evidence="2">
    <name type="scientific">Gibberella zeae</name>
    <name type="common">Wheat head blight fungus</name>
    <name type="synonym">Fusarium graminearum</name>
    <dbReference type="NCBI Taxonomy" id="5518"/>
    <lineage>
        <taxon>Eukaryota</taxon>
        <taxon>Fungi</taxon>
        <taxon>Dikarya</taxon>
        <taxon>Ascomycota</taxon>
        <taxon>Pezizomycotina</taxon>
        <taxon>Sordariomycetes</taxon>
        <taxon>Hypocreomycetidae</taxon>
        <taxon>Hypocreales</taxon>
        <taxon>Nectriaceae</taxon>
        <taxon>Fusarium</taxon>
    </lineage>
</organism>
<keyword evidence="1" id="KW-0812">Transmembrane</keyword>
<keyword evidence="1" id="KW-1133">Transmembrane helix</keyword>
<keyword evidence="1" id="KW-0472">Membrane</keyword>
<dbReference type="EMBL" id="CAAKMV010000163">
    <property type="protein sequence ID" value="VIO62807.1"/>
    <property type="molecule type" value="Genomic_DNA"/>
</dbReference>
<reference evidence="2" key="1">
    <citation type="submission" date="2019-04" db="EMBL/GenBank/DDBJ databases">
        <authorList>
            <person name="Melise S."/>
            <person name="Noan J."/>
            <person name="Okalmin O."/>
        </authorList>
    </citation>
    <scope>NUCLEOTIDE SEQUENCE</scope>
    <source>
        <strain evidence="2">FN9</strain>
    </source>
</reference>
<proteinExistence type="predicted"/>
<evidence type="ECO:0000256" key="1">
    <source>
        <dbReference type="SAM" id="Phobius"/>
    </source>
</evidence>
<accession>A0A4E9EI64</accession>
<feature type="transmembrane region" description="Helical" evidence="1">
    <location>
        <begin position="84"/>
        <end position="109"/>
    </location>
</feature>
<gene>
    <name evidence="2" type="ORF">FUG_LOCUS477746</name>
</gene>
<protein>
    <submittedName>
        <fullName evidence="2">Uncharacterized protein</fullName>
    </submittedName>
</protein>
<sequence length="119" mass="13733">MFRTKGSTTPLARGSRWAQNDIPTEEAGFYNEVRQMSGRLEEVPLSQDERIWIRVPVSMFMFLIYNPMSWLFRPFRPIFTTPHGLVGLLIFFLLVLIPLFVTSGCLASITKPHPHNHSK</sequence>
<dbReference type="AlphaFoldDB" id="A0A4E9EI64"/>